<dbReference type="AlphaFoldDB" id="A0A7C9A6X9"/>
<sequence length="105" mass="12101">MESVQFILQQTRGHANETCKRRLIDCEETAAQHFQLLTERRAWKLQQVQNGRKNPPNYRNKLQISIWVTVLDRCAQKVIAMRSGLDTPVAAPLAREELQGSQMLV</sequence>
<evidence type="ECO:0000313" key="1">
    <source>
        <dbReference type="EMBL" id="MBA4659311.1"/>
    </source>
</evidence>
<proteinExistence type="predicted"/>
<name>A0A7C9A6X9_OPUST</name>
<protein>
    <submittedName>
        <fullName evidence="1">Uncharacterized protein</fullName>
    </submittedName>
</protein>
<dbReference type="EMBL" id="GISG01203513">
    <property type="protein sequence ID" value="MBA4659311.1"/>
    <property type="molecule type" value="Transcribed_RNA"/>
</dbReference>
<accession>A0A7C9A6X9</accession>
<reference evidence="1" key="2">
    <citation type="submission" date="2020-07" db="EMBL/GenBank/DDBJ databases">
        <authorList>
            <person name="Vera ALvarez R."/>
            <person name="Arias-Moreno D.M."/>
            <person name="Jimenez-Jacinto V."/>
            <person name="Jimenez-Bremont J.F."/>
            <person name="Swaminathan K."/>
            <person name="Moose S.P."/>
            <person name="Guerrero-Gonzalez M.L."/>
            <person name="Marino-Ramirez L."/>
            <person name="Landsman D."/>
            <person name="Rodriguez-Kessler M."/>
            <person name="Delgado-Sanchez P."/>
        </authorList>
    </citation>
    <scope>NUCLEOTIDE SEQUENCE</scope>
    <source>
        <tissue evidence="1">Cladode</tissue>
    </source>
</reference>
<reference evidence="1" key="1">
    <citation type="journal article" date="2013" name="J. Plant Res.">
        <title>Effect of fungi and light on seed germination of three Opuntia species from semiarid lands of central Mexico.</title>
        <authorList>
            <person name="Delgado-Sanchez P."/>
            <person name="Jimenez-Bremont J.F."/>
            <person name="Guerrero-Gonzalez Mde L."/>
            <person name="Flores J."/>
        </authorList>
    </citation>
    <scope>NUCLEOTIDE SEQUENCE</scope>
    <source>
        <tissue evidence="1">Cladode</tissue>
    </source>
</reference>
<organism evidence="1">
    <name type="scientific">Opuntia streptacantha</name>
    <name type="common">Prickly pear cactus</name>
    <name type="synonym">Opuntia cardona</name>
    <dbReference type="NCBI Taxonomy" id="393608"/>
    <lineage>
        <taxon>Eukaryota</taxon>
        <taxon>Viridiplantae</taxon>
        <taxon>Streptophyta</taxon>
        <taxon>Embryophyta</taxon>
        <taxon>Tracheophyta</taxon>
        <taxon>Spermatophyta</taxon>
        <taxon>Magnoliopsida</taxon>
        <taxon>eudicotyledons</taxon>
        <taxon>Gunneridae</taxon>
        <taxon>Pentapetalae</taxon>
        <taxon>Caryophyllales</taxon>
        <taxon>Cactineae</taxon>
        <taxon>Cactaceae</taxon>
        <taxon>Opuntioideae</taxon>
        <taxon>Opuntia</taxon>
    </lineage>
</organism>